<feature type="domain" description="Cell division protein FtsQ/DivIB C-terminal" evidence="1">
    <location>
        <begin position="142"/>
        <end position="265"/>
    </location>
</feature>
<proteinExistence type="predicted"/>
<dbReference type="EMBL" id="MFLV01000002">
    <property type="protein sequence ID" value="OGG72067.1"/>
    <property type="molecule type" value="Genomic_DNA"/>
</dbReference>
<evidence type="ECO:0000313" key="2">
    <source>
        <dbReference type="EMBL" id="OGG72067.1"/>
    </source>
</evidence>
<dbReference type="GO" id="GO:0051301">
    <property type="term" value="P:cell division"/>
    <property type="evidence" value="ECO:0007669"/>
    <property type="project" value="UniProtKB-KW"/>
</dbReference>
<dbReference type="Pfam" id="PF03799">
    <property type="entry name" value="FtsQ_DivIB_C"/>
    <property type="match status" value="1"/>
</dbReference>
<comment type="caution">
    <text evidence="2">The sequence shown here is derived from an EMBL/GenBank/DDBJ whole genome shotgun (WGS) entry which is preliminary data.</text>
</comment>
<protein>
    <recommendedName>
        <fullName evidence="1">Cell division protein FtsQ/DivIB C-terminal domain-containing protein</fullName>
    </recommendedName>
</protein>
<reference evidence="2 3" key="1">
    <citation type="journal article" date="2016" name="Nat. Commun.">
        <title>Thousands of microbial genomes shed light on interconnected biogeochemical processes in an aquifer system.</title>
        <authorList>
            <person name="Anantharaman K."/>
            <person name="Brown C.T."/>
            <person name="Hug L.A."/>
            <person name="Sharon I."/>
            <person name="Castelle C.J."/>
            <person name="Probst A.J."/>
            <person name="Thomas B.C."/>
            <person name="Singh A."/>
            <person name="Wilkins M.J."/>
            <person name="Karaoz U."/>
            <person name="Brodie E.L."/>
            <person name="Williams K.H."/>
            <person name="Hubbard S.S."/>
            <person name="Banfield J.F."/>
        </authorList>
    </citation>
    <scope>NUCLEOTIDE SEQUENCE [LARGE SCALE GENOMIC DNA]</scope>
</reference>
<sequence length="276" mass="30466">MPVPRNRLLSPRLARRRRKVLIQKAVFLGVATLLLAASAVWLSHLEAITISKISVAGTSPSTANAVEEFIQHELAGKYWHLFPKANVALFPRSAVEAAVLDAFPRLSSIELRLGDLDFIQAVVTERSSAALWCEAAKEEGASDCYYLDQSGVLFEKAPVFEGNVFLRVYGGISKTPHSVGSQVLAPEQFKKLYSFIISLRDLKLTPTAVAIDAEGDYTITLQGGVDILVGDNQDVSEVRENLEAILGADEFKDGKLERLEYLDLRFGNKVYLKEKK</sequence>
<dbReference type="AlphaFoldDB" id="A0A1F6EEM1"/>
<dbReference type="InterPro" id="IPR005548">
    <property type="entry name" value="Cell_div_FtsQ/DivIB_C"/>
</dbReference>
<dbReference type="Proteomes" id="UP000179115">
    <property type="component" value="Unassembled WGS sequence"/>
</dbReference>
<organism evidence="2 3">
    <name type="scientific">Candidatus Kaiserbacteria bacterium RIFCSPLOWO2_01_FULL_51_21</name>
    <dbReference type="NCBI Taxonomy" id="1798508"/>
    <lineage>
        <taxon>Bacteria</taxon>
        <taxon>Candidatus Kaiseribacteriota</taxon>
    </lineage>
</organism>
<dbReference type="InterPro" id="IPR045335">
    <property type="entry name" value="FtsQ_C_sf"/>
</dbReference>
<dbReference type="STRING" id="1798508.A3A35_00950"/>
<evidence type="ECO:0000259" key="1">
    <source>
        <dbReference type="Pfam" id="PF03799"/>
    </source>
</evidence>
<gene>
    <name evidence="2" type="ORF">A3A35_00950</name>
</gene>
<evidence type="ECO:0000313" key="3">
    <source>
        <dbReference type="Proteomes" id="UP000179115"/>
    </source>
</evidence>
<accession>A0A1F6EEM1</accession>
<dbReference type="Gene3D" id="3.40.50.11690">
    <property type="entry name" value="Cell division protein FtsQ/DivIB"/>
    <property type="match status" value="1"/>
</dbReference>
<name>A0A1F6EEM1_9BACT</name>